<sequence length="77" mass="8367">MFVFIAVILFCTEPEDVESFAGMAAERHDGLRRHAVLYADGESIVEVDGADHLTEGAVVLWFQDDAAASLRTPENSG</sequence>
<evidence type="ECO:0000256" key="1">
    <source>
        <dbReference type="SAM" id="SignalP"/>
    </source>
</evidence>
<keyword evidence="3" id="KW-1185">Reference proteome</keyword>
<proteinExistence type="predicted"/>
<evidence type="ECO:0000313" key="3">
    <source>
        <dbReference type="Proteomes" id="UP000324222"/>
    </source>
</evidence>
<organism evidence="2 3">
    <name type="scientific">Portunus trituberculatus</name>
    <name type="common">Swimming crab</name>
    <name type="synonym">Neptunus trituberculatus</name>
    <dbReference type="NCBI Taxonomy" id="210409"/>
    <lineage>
        <taxon>Eukaryota</taxon>
        <taxon>Metazoa</taxon>
        <taxon>Ecdysozoa</taxon>
        <taxon>Arthropoda</taxon>
        <taxon>Crustacea</taxon>
        <taxon>Multicrustacea</taxon>
        <taxon>Malacostraca</taxon>
        <taxon>Eumalacostraca</taxon>
        <taxon>Eucarida</taxon>
        <taxon>Decapoda</taxon>
        <taxon>Pleocyemata</taxon>
        <taxon>Brachyura</taxon>
        <taxon>Eubrachyura</taxon>
        <taxon>Portunoidea</taxon>
        <taxon>Portunidae</taxon>
        <taxon>Portuninae</taxon>
        <taxon>Portunus</taxon>
    </lineage>
</organism>
<keyword evidence="1" id="KW-0732">Signal</keyword>
<feature type="signal peptide" evidence="1">
    <location>
        <begin position="1"/>
        <end position="19"/>
    </location>
</feature>
<gene>
    <name evidence="2" type="ORF">E2C01_033604</name>
</gene>
<reference evidence="2 3" key="1">
    <citation type="submission" date="2019-05" db="EMBL/GenBank/DDBJ databases">
        <title>Another draft genome of Portunus trituberculatus and its Hox gene families provides insights of decapod evolution.</title>
        <authorList>
            <person name="Jeong J.-H."/>
            <person name="Song I."/>
            <person name="Kim S."/>
            <person name="Choi T."/>
            <person name="Kim D."/>
            <person name="Ryu S."/>
            <person name="Kim W."/>
        </authorList>
    </citation>
    <scope>NUCLEOTIDE SEQUENCE [LARGE SCALE GENOMIC DNA]</scope>
    <source>
        <tissue evidence="2">Muscle</tissue>
    </source>
</reference>
<dbReference type="Proteomes" id="UP000324222">
    <property type="component" value="Unassembled WGS sequence"/>
</dbReference>
<accession>A0A5B7EZ33</accession>
<protein>
    <submittedName>
        <fullName evidence="2">Uncharacterized protein</fullName>
    </submittedName>
</protein>
<dbReference type="AlphaFoldDB" id="A0A5B7EZ33"/>
<evidence type="ECO:0000313" key="2">
    <source>
        <dbReference type="EMBL" id="MPC40051.1"/>
    </source>
</evidence>
<feature type="chain" id="PRO_5022800610" evidence="1">
    <location>
        <begin position="20"/>
        <end position="77"/>
    </location>
</feature>
<comment type="caution">
    <text evidence="2">The sequence shown here is derived from an EMBL/GenBank/DDBJ whole genome shotgun (WGS) entry which is preliminary data.</text>
</comment>
<name>A0A5B7EZ33_PORTR</name>
<dbReference type="EMBL" id="VSRR010004562">
    <property type="protein sequence ID" value="MPC40051.1"/>
    <property type="molecule type" value="Genomic_DNA"/>
</dbReference>